<sequence length="218" mass="23217">MNPRDCATVDWRLPATGLDAIFGDGATRWEKTLPTVTGLAGIAVLAAYAALTGNLDWSWWQYALAAILVFDLVGGVVTNALNSAKRFQHAERVAVPRRAASLVRNHVLFAAIHVQPIVIAALFPGVGLWWGVLWYAVTLAGVIVIPLVPLHLRRPAAMTAVALVPVVASVMPHPDGFGWLPAILVAKLVLGAVREEPYRPVAGMESGGSREGEPPATN</sequence>
<keyword evidence="1" id="KW-0472">Membrane</keyword>
<organism evidence="2 3">
    <name type="scientific">Stackebrandtia nassauensis (strain DSM 44728 / CIP 108903 / NRRL B-16338 / NBRC 102104 / LLR-40K-21)</name>
    <dbReference type="NCBI Taxonomy" id="446470"/>
    <lineage>
        <taxon>Bacteria</taxon>
        <taxon>Bacillati</taxon>
        <taxon>Actinomycetota</taxon>
        <taxon>Actinomycetes</taxon>
        <taxon>Glycomycetales</taxon>
        <taxon>Glycomycetaceae</taxon>
        <taxon>Stackebrandtia</taxon>
    </lineage>
</organism>
<proteinExistence type="predicted"/>
<dbReference type="HOGENOM" id="CLU_118070_0_0_11"/>
<dbReference type="STRING" id="446470.Snas_0409"/>
<protein>
    <submittedName>
        <fullName evidence="2">Uncharacterized protein</fullName>
    </submittedName>
</protein>
<dbReference type="Proteomes" id="UP000000844">
    <property type="component" value="Chromosome"/>
</dbReference>
<keyword evidence="1" id="KW-0812">Transmembrane</keyword>
<evidence type="ECO:0000313" key="2">
    <source>
        <dbReference type="EMBL" id="ADD40126.1"/>
    </source>
</evidence>
<keyword evidence="3" id="KW-1185">Reference proteome</keyword>
<dbReference type="KEGG" id="sna:Snas_0409"/>
<dbReference type="OrthoDB" id="1550909at2"/>
<accession>D3Q4G6</accession>
<keyword evidence="1" id="KW-1133">Transmembrane helix</keyword>
<evidence type="ECO:0000256" key="1">
    <source>
        <dbReference type="SAM" id="Phobius"/>
    </source>
</evidence>
<name>D3Q4G6_STANL</name>
<reference evidence="2 3" key="1">
    <citation type="journal article" date="2009" name="Stand. Genomic Sci.">
        <title>Complete genome sequence of Stackebrandtia nassauensis type strain (LLR-40K-21).</title>
        <authorList>
            <person name="Munk C."/>
            <person name="Lapidus A."/>
            <person name="Copeland A."/>
            <person name="Jando M."/>
            <person name="Mayilraj S."/>
            <person name="Glavina Del Rio T."/>
            <person name="Nolan M."/>
            <person name="Chen F."/>
            <person name="Lucas S."/>
            <person name="Tice H."/>
            <person name="Cheng J.F."/>
            <person name="Han C."/>
            <person name="Detter J.C."/>
            <person name="Bruce D."/>
            <person name="Goodwin L."/>
            <person name="Chain P."/>
            <person name="Pitluck S."/>
            <person name="Goker M."/>
            <person name="Ovchinikova G."/>
            <person name="Pati A."/>
            <person name="Ivanova N."/>
            <person name="Mavromatis K."/>
            <person name="Chen A."/>
            <person name="Palaniappan K."/>
            <person name="Land M."/>
            <person name="Hauser L."/>
            <person name="Chang Y.J."/>
            <person name="Jeffries C.D."/>
            <person name="Bristow J."/>
            <person name="Eisen J.A."/>
            <person name="Markowitz V."/>
            <person name="Hugenholtz P."/>
            <person name="Kyrpides N.C."/>
            <person name="Klenk H.P."/>
        </authorList>
    </citation>
    <scope>NUCLEOTIDE SEQUENCE [LARGE SCALE GENOMIC DNA]</scope>
    <source>
        <strain evidence="3">DSM 44728 / CIP 108903 / NRRL B-16338 / NBRC 102104 / LLR-40K-21</strain>
    </source>
</reference>
<dbReference type="EMBL" id="CP001778">
    <property type="protein sequence ID" value="ADD40126.1"/>
    <property type="molecule type" value="Genomic_DNA"/>
</dbReference>
<dbReference type="AlphaFoldDB" id="D3Q4G6"/>
<dbReference type="eggNOG" id="ENOG502ZC7Q">
    <property type="taxonomic scope" value="Bacteria"/>
</dbReference>
<dbReference type="RefSeq" id="WP_013015697.1">
    <property type="nucleotide sequence ID" value="NC_013947.1"/>
</dbReference>
<feature type="transmembrane region" description="Helical" evidence="1">
    <location>
        <begin position="59"/>
        <end position="81"/>
    </location>
</feature>
<feature type="transmembrane region" description="Helical" evidence="1">
    <location>
        <begin position="102"/>
        <end position="123"/>
    </location>
</feature>
<feature type="transmembrane region" description="Helical" evidence="1">
    <location>
        <begin position="33"/>
        <end position="53"/>
    </location>
</feature>
<feature type="transmembrane region" description="Helical" evidence="1">
    <location>
        <begin position="129"/>
        <end position="148"/>
    </location>
</feature>
<gene>
    <name evidence="2" type="ordered locus">Snas_0409</name>
</gene>
<evidence type="ECO:0000313" key="3">
    <source>
        <dbReference type="Proteomes" id="UP000000844"/>
    </source>
</evidence>